<feature type="signal peptide" evidence="1">
    <location>
        <begin position="1"/>
        <end position="21"/>
    </location>
</feature>
<protein>
    <recommendedName>
        <fullName evidence="4">Cell wall galactomannoprotein</fullName>
    </recommendedName>
</protein>
<organism evidence="2 3">
    <name type="scientific">Dactylellina haptotyla (strain CBS 200.50)</name>
    <name type="common">Nematode-trapping fungus</name>
    <name type="synonym">Monacrosporium haptotylum</name>
    <dbReference type="NCBI Taxonomy" id="1284197"/>
    <lineage>
        <taxon>Eukaryota</taxon>
        <taxon>Fungi</taxon>
        <taxon>Dikarya</taxon>
        <taxon>Ascomycota</taxon>
        <taxon>Pezizomycotina</taxon>
        <taxon>Orbiliomycetes</taxon>
        <taxon>Orbiliales</taxon>
        <taxon>Orbiliaceae</taxon>
        <taxon>Dactylellina</taxon>
    </lineage>
</organism>
<keyword evidence="1" id="KW-0732">Signal</keyword>
<evidence type="ECO:0000256" key="1">
    <source>
        <dbReference type="SAM" id="SignalP"/>
    </source>
</evidence>
<evidence type="ECO:0000313" key="3">
    <source>
        <dbReference type="Proteomes" id="UP000015100"/>
    </source>
</evidence>
<dbReference type="AlphaFoldDB" id="S7ZXU4"/>
<evidence type="ECO:0008006" key="4">
    <source>
        <dbReference type="Google" id="ProtNLM"/>
    </source>
</evidence>
<dbReference type="EMBL" id="AQGS01001233">
    <property type="protein sequence ID" value="EPS35264.1"/>
    <property type="molecule type" value="Genomic_DNA"/>
</dbReference>
<reference evidence="2 3" key="1">
    <citation type="journal article" date="2013" name="PLoS Genet.">
        <title>Genomic mechanisms accounting for the adaptation to parasitism in nematode-trapping fungi.</title>
        <authorList>
            <person name="Meerupati T."/>
            <person name="Andersson K.M."/>
            <person name="Friman E."/>
            <person name="Kumar D."/>
            <person name="Tunlid A."/>
            <person name="Ahren D."/>
        </authorList>
    </citation>
    <scope>NUCLEOTIDE SEQUENCE [LARGE SCALE GENOMIC DNA]</scope>
    <source>
        <strain evidence="2 3">CBS 200.50</strain>
    </source>
</reference>
<feature type="chain" id="PRO_5004547386" description="Cell wall galactomannoprotein" evidence="1">
    <location>
        <begin position="22"/>
        <end position="194"/>
    </location>
</feature>
<sequence>MHFLKTTITAAIALLATQTLASQSPKEIVRAIQGLTAQTVTLKNSAYILSTDSVVRWHTGTGSSDLRDTIIGYQNLIIQTQNNIKALAGNGLIAPDQALEIGKVFLDFTNAQLTLTNIMKERSRIKAAYPPLGNQLGGMLGGFKAVFDKYATTLSNTASSQRGSIIANRNTLEPQLDIAALQWIKPVSEMTAQH</sequence>
<keyword evidence="3" id="KW-1185">Reference proteome</keyword>
<dbReference type="HOGENOM" id="CLU_1402379_0_0_1"/>
<reference evidence="3" key="2">
    <citation type="submission" date="2013-04" db="EMBL/GenBank/DDBJ databases">
        <title>Genomic mechanisms accounting for the adaptation to parasitism in nematode-trapping fungi.</title>
        <authorList>
            <person name="Ahren D.G."/>
        </authorList>
    </citation>
    <scope>NUCLEOTIDE SEQUENCE [LARGE SCALE GENOMIC DNA]</scope>
    <source>
        <strain evidence="3">CBS 200.50</strain>
    </source>
</reference>
<gene>
    <name evidence="2" type="ORF">H072_11468</name>
</gene>
<proteinExistence type="predicted"/>
<name>S7ZXU4_DACHA</name>
<accession>S7ZXU4</accession>
<comment type="caution">
    <text evidence="2">The sequence shown here is derived from an EMBL/GenBank/DDBJ whole genome shotgun (WGS) entry which is preliminary data.</text>
</comment>
<dbReference type="Proteomes" id="UP000015100">
    <property type="component" value="Unassembled WGS sequence"/>
</dbReference>
<evidence type="ECO:0000313" key="2">
    <source>
        <dbReference type="EMBL" id="EPS35264.1"/>
    </source>
</evidence>